<keyword evidence="3" id="KW-1185">Reference proteome</keyword>
<gene>
    <name evidence="2" type="ordered locus">Psesu_2576</name>
</gene>
<dbReference type="RefSeq" id="WP_013536234.1">
    <property type="nucleotide sequence ID" value="NC_014924.1"/>
</dbReference>
<dbReference type="AlphaFoldDB" id="E6WWD1"/>
<evidence type="ECO:0000313" key="2">
    <source>
        <dbReference type="EMBL" id="ADV28408.1"/>
    </source>
</evidence>
<reference evidence="2 3" key="1">
    <citation type="submission" date="2011-01" db="EMBL/GenBank/DDBJ databases">
        <title>Complete sequence of Pseudoxanthomonas suwonensis 11-1.</title>
        <authorList>
            <consortium name="US DOE Joint Genome Institute"/>
            <person name="Lucas S."/>
            <person name="Copeland A."/>
            <person name="Lapidus A."/>
            <person name="Cheng J.-F."/>
            <person name="Goodwin L."/>
            <person name="Pitluck S."/>
            <person name="Teshima H."/>
            <person name="Detter J.C."/>
            <person name="Han C."/>
            <person name="Tapia R."/>
            <person name="Land M."/>
            <person name="Hauser L."/>
            <person name="Kyrpides N."/>
            <person name="Ivanova N."/>
            <person name="Ovchinnikova G."/>
            <person name="Siebers A.K."/>
            <person name="Allgaier M."/>
            <person name="Thelen M.P."/>
            <person name="Hugenholtz P."/>
            <person name="Gladden J."/>
            <person name="Woyke T."/>
        </authorList>
    </citation>
    <scope>NUCLEOTIDE SEQUENCE [LARGE SCALE GENOMIC DNA]</scope>
    <source>
        <strain evidence="3">11-1</strain>
    </source>
</reference>
<dbReference type="KEGG" id="psu:Psesu_2576"/>
<keyword evidence="1" id="KW-0812">Transmembrane</keyword>
<dbReference type="OrthoDB" id="6006173at2"/>
<protein>
    <submittedName>
        <fullName evidence="2">Uncharacterized protein</fullName>
    </submittedName>
</protein>
<keyword evidence="1" id="KW-0472">Membrane</keyword>
<dbReference type="HOGENOM" id="CLU_2438589_0_0_6"/>
<dbReference type="EMBL" id="CP002446">
    <property type="protein sequence ID" value="ADV28408.1"/>
    <property type="molecule type" value="Genomic_DNA"/>
</dbReference>
<accession>E6WWD1</accession>
<keyword evidence="1" id="KW-1133">Transmembrane helix</keyword>
<dbReference type="STRING" id="743721.Psesu_2576"/>
<dbReference type="Proteomes" id="UP000008632">
    <property type="component" value="Chromosome"/>
</dbReference>
<sequence>MLSTITQDAAATGMDALMIAGAIFALILTILWILVPFAVFGIKPLLRQLIAEQRRTNDLLTTPPVAAVPAATTVRTDVPGDPVYVRRDLP</sequence>
<name>E6WWD1_PSEUU</name>
<evidence type="ECO:0000256" key="1">
    <source>
        <dbReference type="SAM" id="Phobius"/>
    </source>
</evidence>
<dbReference type="eggNOG" id="ENOG50313Q5">
    <property type="taxonomic scope" value="Bacteria"/>
</dbReference>
<organism evidence="2 3">
    <name type="scientific">Pseudoxanthomonas suwonensis (strain 11-1)</name>
    <dbReference type="NCBI Taxonomy" id="743721"/>
    <lineage>
        <taxon>Bacteria</taxon>
        <taxon>Pseudomonadati</taxon>
        <taxon>Pseudomonadota</taxon>
        <taxon>Gammaproteobacteria</taxon>
        <taxon>Lysobacterales</taxon>
        <taxon>Lysobacteraceae</taxon>
        <taxon>Pseudoxanthomonas</taxon>
    </lineage>
</organism>
<feature type="transmembrane region" description="Helical" evidence="1">
    <location>
        <begin position="16"/>
        <end position="40"/>
    </location>
</feature>
<proteinExistence type="predicted"/>
<evidence type="ECO:0000313" key="3">
    <source>
        <dbReference type="Proteomes" id="UP000008632"/>
    </source>
</evidence>